<name>A0A512J4A9_9HYPH</name>
<reference evidence="2" key="4">
    <citation type="submission" date="2023-01" db="EMBL/GenBank/DDBJ databases">
        <title>Draft genome sequence of Methylobacterium oxalidis strain NBRC 107715.</title>
        <authorList>
            <person name="Sun Q."/>
            <person name="Mori K."/>
        </authorList>
    </citation>
    <scope>NUCLEOTIDE SEQUENCE</scope>
    <source>
        <strain evidence="2">NBRC 107715</strain>
    </source>
</reference>
<evidence type="ECO:0000313" key="3">
    <source>
        <dbReference type="Proteomes" id="UP000321960"/>
    </source>
</evidence>
<dbReference type="Proteomes" id="UP001156856">
    <property type="component" value="Unassembled WGS sequence"/>
</dbReference>
<dbReference type="Proteomes" id="UP000321960">
    <property type="component" value="Unassembled WGS sequence"/>
</dbReference>
<comment type="caution">
    <text evidence="1">The sequence shown here is derived from an EMBL/GenBank/DDBJ whole genome shotgun (WGS) entry which is preliminary data.</text>
</comment>
<organism evidence="1 3">
    <name type="scientific">Methylobacterium oxalidis</name>
    <dbReference type="NCBI Taxonomy" id="944322"/>
    <lineage>
        <taxon>Bacteria</taxon>
        <taxon>Pseudomonadati</taxon>
        <taxon>Pseudomonadota</taxon>
        <taxon>Alphaproteobacteria</taxon>
        <taxon>Hyphomicrobiales</taxon>
        <taxon>Methylobacteriaceae</taxon>
        <taxon>Methylobacterium</taxon>
    </lineage>
</organism>
<evidence type="ECO:0000313" key="1">
    <source>
        <dbReference type="EMBL" id="GEP04796.1"/>
    </source>
</evidence>
<dbReference type="EMBL" id="BJZU01000052">
    <property type="protein sequence ID" value="GEP04796.1"/>
    <property type="molecule type" value="Genomic_DNA"/>
</dbReference>
<keyword evidence="4" id="KW-1185">Reference proteome</keyword>
<reference evidence="1 3" key="3">
    <citation type="submission" date="2019-07" db="EMBL/GenBank/DDBJ databases">
        <title>Whole genome shotgun sequence of Methylobacterium oxalidis NBRC 107715.</title>
        <authorList>
            <person name="Hosoyama A."/>
            <person name="Uohara A."/>
            <person name="Ohji S."/>
            <person name="Ichikawa N."/>
        </authorList>
    </citation>
    <scope>NUCLEOTIDE SEQUENCE [LARGE SCALE GENOMIC DNA]</scope>
    <source>
        <strain evidence="1 3">NBRC 107715</strain>
    </source>
</reference>
<protein>
    <submittedName>
        <fullName evidence="1">Uncharacterized protein</fullName>
    </submittedName>
</protein>
<dbReference type="EMBL" id="BSPK01000025">
    <property type="protein sequence ID" value="GLS63622.1"/>
    <property type="molecule type" value="Genomic_DNA"/>
</dbReference>
<gene>
    <name evidence="2" type="ORF">GCM10007888_20030</name>
    <name evidence="1" type="ORF">MOX02_28340</name>
</gene>
<sequence length="61" mass="6410">MRALALLAIAFVLATGAFWATMLTAPPKSVAKGQIIPAVHIPLVAGSKDPDRYDADEGDVF</sequence>
<evidence type="ECO:0000313" key="2">
    <source>
        <dbReference type="EMBL" id="GLS63622.1"/>
    </source>
</evidence>
<reference evidence="4" key="2">
    <citation type="journal article" date="2019" name="Int. J. Syst. Evol. Microbiol.">
        <title>The Global Catalogue of Microorganisms (GCM) 10K type strain sequencing project: providing services to taxonomists for standard genome sequencing and annotation.</title>
        <authorList>
            <consortium name="The Broad Institute Genomics Platform"/>
            <consortium name="The Broad Institute Genome Sequencing Center for Infectious Disease"/>
            <person name="Wu L."/>
            <person name="Ma J."/>
        </authorList>
    </citation>
    <scope>NUCLEOTIDE SEQUENCE [LARGE SCALE GENOMIC DNA]</scope>
    <source>
        <strain evidence="4">NBRC 107715</strain>
    </source>
</reference>
<dbReference type="RefSeq" id="WP_147026394.1">
    <property type="nucleotide sequence ID" value="NZ_BJZU01000052.1"/>
</dbReference>
<proteinExistence type="predicted"/>
<accession>A0A512J4A9</accession>
<evidence type="ECO:0000313" key="4">
    <source>
        <dbReference type="Proteomes" id="UP001156856"/>
    </source>
</evidence>
<reference evidence="2" key="1">
    <citation type="journal article" date="2014" name="Int. J. Syst. Evol. Microbiol.">
        <title>Complete genome of a new Firmicutes species belonging to the dominant human colonic microbiota ('Ruminococcus bicirculans') reveals two chromosomes and a selective capacity to utilize plant glucans.</title>
        <authorList>
            <consortium name="NISC Comparative Sequencing Program"/>
            <person name="Wegmann U."/>
            <person name="Louis P."/>
            <person name="Goesmann A."/>
            <person name="Henrissat B."/>
            <person name="Duncan S.H."/>
            <person name="Flint H.J."/>
        </authorList>
    </citation>
    <scope>NUCLEOTIDE SEQUENCE</scope>
    <source>
        <strain evidence="2">NBRC 107715</strain>
    </source>
</reference>
<dbReference type="OrthoDB" id="8020833at2"/>
<dbReference type="AlphaFoldDB" id="A0A512J4A9"/>